<evidence type="ECO:0000256" key="1">
    <source>
        <dbReference type="ARBA" id="ARBA00022737"/>
    </source>
</evidence>
<evidence type="ECO:0000256" key="3">
    <source>
        <dbReference type="SAM" id="MobiDB-lite"/>
    </source>
</evidence>
<organism evidence="4 5">
    <name type="scientific">Burkholderia vietnamiensis (strain G4 / LMG 22486)</name>
    <name type="common">Burkholderia cepacia (strain R1808)</name>
    <dbReference type="NCBI Taxonomy" id="269482"/>
    <lineage>
        <taxon>Bacteria</taxon>
        <taxon>Pseudomonadati</taxon>
        <taxon>Pseudomonadota</taxon>
        <taxon>Betaproteobacteria</taxon>
        <taxon>Burkholderiales</taxon>
        <taxon>Burkholderiaceae</taxon>
        <taxon>Burkholderia</taxon>
        <taxon>Burkholderia cepacia complex</taxon>
    </lineage>
</organism>
<dbReference type="Proteomes" id="UP000002287">
    <property type="component" value="Chromosome 1"/>
</dbReference>
<dbReference type="Gene3D" id="1.25.40.20">
    <property type="entry name" value="Ankyrin repeat-containing domain"/>
    <property type="match status" value="2"/>
</dbReference>
<dbReference type="PANTHER" id="PTHR24198:SF165">
    <property type="entry name" value="ANKYRIN REPEAT-CONTAINING PROTEIN-RELATED"/>
    <property type="match status" value="1"/>
</dbReference>
<dbReference type="Pfam" id="PF12796">
    <property type="entry name" value="Ank_2"/>
    <property type="match status" value="2"/>
</dbReference>
<dbReference type="InterPro" id="IPR036770">
    <property type="entry name" value="Ankyrin_rpt-contain_sf"/>
</dbReference>
<evidence type="ECO:0000256" key="2">
    <source>
        <dbReference type="ARBA" id="ARBA00023043"/>
    </source>
</evidence>
<accession>A4JFN1</accession>
<dbReference type="SMART" id="SM00248">
    <property type="entry name" value="ANK"/>
    <property type="match status" value="5"/>
</dbReference>
<dbReference type="AlphaFoldDB" id="A4JFN1"/>
<proteinExistence type="predicted"/>
<dbReference type="HOGENOM" id="CLU_737078_0_0_4"/>
<dbReference type="InterPro" id="IPR002110">
    <property type="entry name" value="Ankyrin_rpt"/>
</dbReference>
<dbReference type="eggNOG" id="COG0666">
    <property type="taxonomic scope" value="Bacteria"/>
</dbReference>
<dbReference type="SUPFAM" id="SSF48403">
    <property type="entry name" value="Ankyrin repeat"/>
    <property type="match status" value="1"/>
</dbReference>
<dbReference type="KEGG" id="bvi:Bcep1808_2082"/>
<protein>
    <submittedName>
        <fullName evidence="4">Uncharacterized protein</fullName>
    </submittedName>
</protein>
<keyword evidence="1" id="KW-0677">Repeat</keyword>
<name>A4JFN1_BURVG</name>
<keyword evidence="2" id="KW-0040">ANK repeat</keyword>
<evidence type="ECO:0000313" key="4">
    <source>
        <dbReference type="EMBL" id="ABO55084.1"/>
    </source>
</evidence>
<feature type="region of interest" description="Disordered" evidence="3">
    <location>
        <begin position="347"/>
        <end position="375"/>
    </location>
</feature>
<sequence length="375" mass="40529">MAHLLVEAARRGNAAKIRELVATEEGRMLAALPLRGSRETALIAAARAGHLDCVEALLPVSDVGAYCGKKFSWAAHTAIELAAMGGHAACVQALLEPTIKAPYCGGFITENTARAAISEGHAHCLAILLAHPAFATSRHTRQSLLSYAAAHGRLDCVKQLLPLCDAREIDEERGTALMEAARDNHTECALFLLPHSDVNASARCGGATALYWAFERRNLNLLHQFVQRGADPTGCPSDGRVSLLARAMHLAISLNEDDSAWGLNVLHAFWSSCSMQATVEAARYALNWNDKMTRLDLEKGMARFAQKLGRSVSVDLLRKELNGDEVEIPEMLCALVSAHLLRRDVGEPSAEATPAPPEQDGLSAQAPLRQRARRL</sequence>
<gene>
    <name evidence="4" type="ordered locus">Bcep1808_2082</name>
</gene>
<evidence type="ECO:0000313" key="5">
    <source>
        <dbReference type="Proteomes" id="UP000002287"/>
    </source>
</evidence>
<dbReference type="PANTHER" id="PTHR24198">
    <property type="entry name" value="ANKYRIN REPEAT AND PROTEIN KINASE DOMAIN-CONTAINING PROTEIN"/>
    <property type="match status" value="1"/>
</dbReference>
<reference evidence="5" key="1">
    <citation type="submission" date="2007-03" db="EMBL/GenBank/DDBJ databases">
        <title>Complete sequence of chromosome 1 of Burkholderia vietnamiensis G4.</title>
        <authorList>
            <consortium name="US DOE Joint Genome Institute"/>
            <person name="Copeland A."/>
            <person name="Lucas S."/>
            <person name="Lapidus A."/>
            <person name="Barry K."/>
            <person name="Detter J.C."/>
            <person name="Glavina del Rio T."/>
            <person name="Hammon N."/>
            <person name="Israni S."/>
            <person name="Dalin E."/>
            <person name="Tice H."/>
            <person name="Pitluck S."/>
            <person name="Chain P."/>
            <person name="Malfatti S."/>
            <person name="Shin M."/>
            <person name="Vergez L."/>
            <person name="Schmutz J."/>
            <person name="Larimer F."/>
            <person name="Land M."/>
            <person name="Hauser L."/>
            <person name="Kyrpides N."/>
            <person name="Tiedje J."/>
            <person name="Richardson P."/>
        </authorList>
    </citation>
    <scope>NUCLEOTIDE SEQUENCE [LARGE SCALE GENOMIC DNA]</scope>
    <source>
        <strain evidence="5">G4 / LMG 22486</strain>
    </source>
</reference>
<dbReference type="EMBL" id="CP000614">
    <property type="protein sequence ID" value="ABO55084.1"/>
    <property type="molecule type" value="Genomic_DNA"/>
</dbReference>